<sequence length="143" mass="15863">MMKLTLSSRQFPDGGADVSYGSSCVYKKLCFTLTQLFLDTNNAPQNTHSLQFLQDSQSFHHNSYNNYQTFNMSDRAAQSPPPEEQSGRQLNDPPASGKGTDDASNKEQTNKSDLENLSSNPKGPMDDEVTKKFAKNTKMGESQ</sequence>
<comment type="caution">
    <text evidence="2">The sequence shown here is derived from an EMBL/GenBank/DDBJ whole genome shotgun (WGS) entry which is preliminary data.</text>
</comment>
<dbReference type="EMBL" id="JAFFHA010000006">
    <property type="protein sequence ID" value="KAK4654422.1"/>
    <property type="molecule type" value="Genomic_DNA"/>
</dbReference>
<gene>
    <name evidence="2" type="ORF">QC762_403875</name>
</gene>
<keyword evidence="3" id="KW-1185">Reference proteome</keyword>
<proteinExistence type="predicted"/>
<dbReference type="RefSeq" id="XP_062743397.1">
    <property type="nucleotide sequence ID" value="XM_062889847.1"/>
</dbReference>
<protein>
    <submittedName>
        <fullName evidence="2">Uncharacterized protein</fullName>
    </submittedName>
</protein>
<feature type="region of interest" description="Disordered" evidence="1">
    <location>
        <begin position="63"/>
        <end position="143"/>
    </location>
</feature>
<accession>A0ABR0GF88</accession>
<evidence type="ECO:0000256" key="1">
    <source>
        <dbReference type="SAM" id="MobiDB-lite"/>
    </source>
</evidence>
<reference evidence="2 3" key="1">
    <citation type="journal article" date="2023" name="bioRxiv">
        <title>High-quality genome assemblies of four members of thePodospora anserinaspecies complex.</title>
        <authorList>
            <person name="Ament-Velasquez S.L."/>
            <person name="Vogan A.A."/>
            <person name="Wallerman O."/>
            <person name="Hartmann F."/>
            <person name="Gautier V."/>
            <person name="Silar P."/>
            <person name="Giraud T."/>
            <person name="Johannesson H."/>
        </authorList>
    </citation>
    <scope>NUCLEOTIDE SEQUENCE [LARGE SCALE GENOMIC DNA]</scope>
    <source>
        <strain evidence="2 3">CBS 415.72m</strain>
    </source>
</reference>
<name>A0ABR0GF88_9PEZI</name>
<evidence type="ECO:0000313" key="3">
    <source>
        <dbReference type="Proteomes" id="UP001323405"/>
    </source>
</evidence>
<evidence type="ECO:0000313" key="2">
    <source>
        <dbReference type="EMBL" id="KAK4654422.1"/>
    </source>
</evidence>
<feature type="compositionally biased region" description="Polar residues" evidence="1">
    <location>
        <begin position="63"/>
        <end position="72"/>
    </location>
</feature>
<feature type="compositionally biased region" description="Basic and acidic residues" evidence="1">
    <location>
        <begin position="99"/>
        <end position="114"/>
    </location>
</feature>
<organism evidence="2 3">
    <name type="scientific">Podospora pseudocomata</name>
    <dbReference type="NCBI Taxonomy" id="2093779"/>
    <lineage>
        <taxon>Eukaryota</taxon>
        <taxon>Fungi</taxon>
        <taxon>Dikarya</taxon>
        <taxon>Ascomycota</taxon>
        <taxon>Pezizomycotina</taxon>
        <taxon>Sordariomycetes</taxon>
        <taxon>Sordariomycetidae</taxon>
        <taxon>Sordariales</taxon>
        <taxon>Podosporaceae</taxon>
        <taxon>Podospora</taxon>
    </lineage>
</organism>
<dbReference type="Proteomes" id="UP001323405">
    <property type="component" value="Unassembled WGS sequence"/>
</dbReference>
<dbReference type="GeneID" id="87909754"/>